<organism evidence="2 3">
    <name type="scientific">Apiospora arundinis</name>
    <dbReference type="NCBI Taxonomy" id="335852"/>
    <lineage>
        <taxon>Eukaryota</taxon>
        <taxon>Fungi</taxon>
        <taxon>Dikarya</taxon>
        <taxon>Ascomycota</taxon>
        <taxon>Pezizomycotina</taxon>
        <taxon>Sordariomycetes</taxon>
        <taxon>Xylariomycetidae</taxon>
        <taxon>Amphisphaeriales</taxon>
        <taxon>Apiosporaceae</taxon>
        <taxon>Apiospora</taxon>
    </lineage>
</organism>
<protein>
    <submittedName>
        <fullName evidence="2">Uncharacterized protein</fullName>
    </submittedName>
</protein>
<keyword evidence="3" id="KW-1185">Reference proteome</keyword>
<feature type="chain" id="PRO_5046381299" evidence="1">
    <location>
        <begin position="21"/>
        <end position="207"/>
    </location>
</feature>
<proteinExistence type="predicted"/>
<dbReference type="Proteomes" id="UP001390339">
    <property type="component" value="Unassembled WGS sequence"/>
</dbReference>
<accession>A0ABR2JGS2</accession>
<keyword evidence="1" id="KW-0732">Signal</keyword>
<evidence type="ECO:0000256" key="1">
    <source>
        <dbReference type="SAM" id="SignalP"/>
    </source>
</evidence>
<dbReference type="EMBL" id="JAPCWZ010000002">
    <property type="protein sequence ID" value="KAK8876813.1"/>
    <property type="molecule type" value="Genomic_DNA"/>
</dbReference>
<feature type="signal peptide" evidence="1">
    <location>
        <begin position="1"/>
        <end position="20"/>
    </location>
</feature>
<reference evidence="2 3" key="1">
    <citation type="journal article" date="2024" name="IMA Fungus">
        <title>Apiospora arundinis, a panoply of carbohydrate-active enzymes and secondary metabolites.</title>
        <authorList>
            <person name="Sorensen T."/>
            <person name="Petersen C."/>
            <person name="Muurmann A.T."/>
            <person name="Christiansen J.V."/>
            <person name="Brundto M.L."/>
            <person name="Overgaard C.K."/>
            <person name="Boysen A.T."/>
            <person name="Wollenberg R.D."/>
            <person name="Larsen T.O."/>
            <person name="Sorensen J.L."/>
            <person name="Nielsen K.L."/>
            <person name="Sondergaard T.E."/>
        </authorList>
    </citation>
    <scope>NUCLEOTIDE SEQUENCE [LARGE SCALE GENOMIC DNA]</scope>
    <source>
        <strain evidence="2 3">AAU 773</strain>
    </source>
</reference>
<evidence type="ECO:0000313" key="2">
    <source>
        <dbReference type="EMBL" id="KAK8876813.1"/>
    </source>
</evidence>
<evidence type="ECO:0000313" key="3">
    <source>
        <dbReference type="Proteomes" id="UP001390339"/>
    </source>
</evidence>
<name>A0ABR2JGS2_9PEZI</name>
<comment type="caution">
    <text evidence="2">The sequence shown here is derived from an EMBL/GenBank/DDBJ whole genome shotgun (WGS) entry which is preliminary data.</text>
</comment>
<gene>
    <name evidence="2" type="ORF">PGQ11_001759</name>
</gene>
<sequence length="207" mass="22984">MRAAVIALAVFWTLISLAIGSPLAHAGKPAVRPLNIGTPERIARATEIVNKRYQDAERITREISADSKNVTKPLNITNAKDVVYCRDKPQVDKKAFETAHEIFKDWCESEDGEVHPFHHQYYDHGNVRIALCNWGLWNPCRGDELESAWQSLNLVCPEQGSGNSGAPSVTAGMWYKGAWLKGYFRSNCTTGDLCDGDRTGVACMNDD</sequence>